<gene>
    <name evidence="1" type="ORF">METZ01_LOCUS456717</name>
</gene>
<accession>A0A383A8D7</accession>
<evidence type="ECO:0000313" key="1">
    <source>
        <dbReference type="EMBL" id="SVE03863.1"/>
    </source>
</evidence>
<dbReference type="AlphaFoldDB" id="A0A383A8D7"/>
<organism evidence="1">
    <name type="scientific">marine metagenome</name>
    <dbReference type="NCBI Taxonomy" id="408172"/>
    <lineage>
        <taxon>unclassified sequences</taxon>
        <taxon>metagenomes</taxon>
        <taxon>ecological metagenomes</taxon>
    </lineage>
</organism>
<feature type="non-terminal residue" evidence="1">
    <location>
        <position position="30"/>
    </location>
</feature>
<reference evidence="1" key="1">
    <citation type="submission" date="2018-05" db="EMBL/GenBank/DDBJ databases">
        <authorList>
            <person name="Lanie J.A."/>
            <person name="Ng W.-L."/>
            <person name="Kazmierczak K.M."/>
            <person name="Andrzejewski T.M."/>
            <person name="Davidsen T.M."/>
            <person name="Wayne K.J."/>
            <person name="Tettelin H."/>
            <person name="Glass J.I."/>
            <person name="Rusch D."/>
            <person name="Podicherti R."/>
            <person name="Tsui H.-C.T."/>
            <person name="Winkler M.E."/>
        </authorList>
    </citation>
    <scope>NUCLEOTIDE SEQUENCE</scope>
</reference>
<sequence length="30" mass="3473">MGFCIDPCDYNSRIYGLSVGPFRRYPSARM</sequence>
<proteinExistence type="predicted"/>
<protein>
    <submittedName>
        <fullName evidence="1">Uncharacterized protein</fullName>
    </submittedName>
</protein>
<name>A0A383A8D7_9ZZZZ</name>
<dbReference type="EMBL" id="UINC01189949">
    <property type="protein sequence ID" value="SVE03863.1"/>
    <property type="molecule type" value="Genomic_DNA"/>
</dbReference>